<dbReference type="GO" id="GO:0010106">
    <property type="term" value="P:cellular response to iron ion starvation"/>
    <property type="evidence" value="ECO:0007669"/>
    <property type="project" value="InterPro"/>
</dbReference>
<dbReference type="AlphaFoldDB" id="A0A0E9NPX6"/>
<proteinExistence type="inferred from homology"/>
<dbReference type="GO" id="GO:0005739">
    <property type="term" value="C:mitochondrion"/>
    <property type="evidence" value="ECO:0007669"/>
    <property type="project" value="TreeGrafter"/>
</dbReference>
<sequence length="233" mass="26322">MDPPPDASFPTRKELELYAQAWAKPRGYAISVQRSKPKKVWLQCNRAGQYRNRLNLDSSSRQRKTSSKASGCPFRLVGKLSGPTGDWELSTMVDEHNHDPSDRPSAHPQHRKLTTGQIQQVERMTNAGAPPRTIVMTLRDDPDGNPDFLHREVYNAKRDIKTAKLAGRTPIVISPIWPAAARYPGAGVWYEETGVWHDQDPNGIQGHQPNGLCTCRCTQERRHIPPHHIRTTK</sequence>
<dbReference type="GO" id="GO:0000981">
    <property type="term" value="F:DNA-binding transcription factor activity, RNA polymerase II-specific"/>
    <property type="evidence" value="ECO:0007669"/>
    <property type="project" value="InterPro"/>
</dbReference>
<dbReference type="PANTHER" id="PTHR43866:SF3">
    <property type="entry name" value="METHYLMALONATE-SEMIALDEHYDE DEHYDROGENASE [ACYLATING], MITOCHONDRIAL"/>
    <property type="match status" value="1"/>
</dbReference>
<evidence type="ECO:0000256" key="1">
    <source>
        <dbReference type="ARBA" id="ARBA00009986"/>
    </source>
</evidence>
<reference evidence="3 4" key="2">
    <citation type="journal article" date="2014" name="J. Gen. Appl. Microbiol.">
        <title>The early diverging ascomycetous budding yeast Saitoella complicata has three histone deacetylases belonging to the Clr6, Hos2, and Rpd3 lineages.</title>
        <authorList>
            <person name="Nishida H."/>
            <person name="Matsumoto T."/>
            <person name="Kondo S."/>
            <person name="Hamamoto M."/>
            <person name="Yoshikawa H."/>
        </authorList>
    </citation>
    <scope>NUCLEOTIDE SEQUENCE [LARGE SCALE GENOMIC DNA]</scope>
    <source>
        <strain evidence="3 4">NRRL Y-17804</strain>
    </source>
</reference>
<dbReference type="Proteomes" id="UP000033140">
    <property type="component" value="Unassembled WGS sequence"/>
</dbReference>
<evidence type="ECO:0000256" key="2">
    <source>
        <dbReference type="SAM" id="MobiDB-lite"/>
    </source>
</evidence>
<name>A0A0E9NPX6_SAICN</name>
<dbReference type="InterPro" id="IPR010061">
    <property type="entry name" value="MeMal-semiAld_DH"/>
</dbReference>
<dbReference type="GO" id="GO:0004491">
    <property type="term" value="F:methylmalonate-semialdehyde dehydrogenase (acylating, NAD) activity"/>
    <property type="evidence" value="ECO:0007669"/>
    <property type="project" value="InterPro"/>
</dbReference>
<dbReference type="STRING" id="698492.A0A0E9NPX6"/>
<dbReference type="PANTHER" id="PTHR43866">
    <property type="entry name" value="MALONATE-SEMIALDEHYDE DEHYDROGENASE"/>
    <property type="match status" value="1"/>
</dbReference>
<feature type="region of interest" description="Disordered" evidence="2">
    <location>
        <begin position="87"/>
        <end position="111"/>
    </location>
</feature>
<comment type="similarity">
    <text evidence="1">Belongs to the aldehyde dehydrogenase family.</text>
</comment>
<reference evidence="3 4" key="3">
    <citation type="journal article" date="2015" name="Genome Announc.">
        <title>Draft Genome Sequence of the Archiascomycetous Yeast Saitoella complicata.</title>
        <authorList>
            <person name="Yamauchi K."/>
            <person name="Kondo S."/>
            <person name="Hamamoto M."/>
            <person name="Takahashi Y."/>
            <person name="Ogura Y."/>
            <person name="Hayashi T."/>
            <person name="Nishida H."/>
        </authorList>
    </citation>
    <scope>NUCLEOTIDE SEQUENCE [LARGE SCALE GENOMIC DNA]</scope>
    <source>
        <strain evidence="3 4">NRRL Y-17804</strain>
    </source>
</reference>
<keyword evidence="4" id="KW-1185">Reference proteome</keyword>
<gene>
    <name evidence="3" type="ORF">G7K_5970-t1</name>
</gene>
<dbReference type="InterPro" id="IPR014842">
    <property type="entry name" value="AFT"/>
</dbReference>
<comment type="caution">
    <text evidence="3">The sequence shown here is derived from an EMBL/GenBank/DDBJ whole genome shotgun (WGS) entry which is preliminary data.</text>
</comment>
<feature type="compositionally biased region" description="Basic and acidic residues" evidence="2">
    <location>
        <begin position="93"/>
        <end position="105"/>
    </location>
</feature>
<reference evidence="3 4" key="1">
    <citation type="journal article" date="2011" name="J. Gen. Appl. Microbiol.">
        <title>Draft genome sequencing of the enigmatic yeast Saitoella complicata.</title>
        <authorList>
            <person name="Nishida H."/>
            <person name="Hamamoto M."/>
            <person name="Sugiyama J."/>
        </authorList>
    </citation>
    <scope>NUCLEOTIDE SEQUENCE [LARGE SCALE GENOMIC DNA]</scope>
    <source>
        <strain evidence="3 4">NRRL Y-17804</strain>
    </source>
</reference>
<protein>
    <recommendedName>
        <fullName evidence="5">FAR1 domain-containing protein</fullName>
    </recommendedName>
</protein>
<dbReference type="GO" id="GO:0045944">
    <property type="term" value="P:positive regulation of transcription by RNA polymerase II"/>
    <property type="evidence" value="ECO:0007669"/>
    <property type="project" value="InterPro"/>
</dbReference>
<dbReference type="OMA" id="WKLEMIC"/>
<dbReference type="Pfam" id="PF08731">
    <property type="entry name" value="AFT"/>
    <property type="match status" value="1"/>
</dbReference>
<dbReference type="GO" id="GO:0006210">
    <property type="term" value="P:thymine catabolic process"/>
    <property type="evidence" value="ECO:0007669"/>
    <property type="project" value="TreeGrafter"/>
</dbReference>
<evidence type="ECO:0000313" key="3">
    <source>
        <dbReference type="EMBL" id="GAO51879.1"/>
    </source>
</evidence>
<accession>A0A0E9NPX6</accession>
<evidence type="ECO:0000313" key="4">
    <source>
        <dbReference type="Proteomes" id="UP000033140"/>
    </source>
</evidence>
<dbReference type="EMBL" id="BACD03000054">
    <property type="protein sequence ID" value="GAO51879.1"/>
    <property type="molecule type" value="Genomic_DNA"/>
</dbReference>
<organism evidence="3 4">
    <name type="scientific">Saitoella complicata (strain BCRC 22490 / CBS 7301 / JCM 7358 / NBRC 10748 / NRRL Y-17804)</name>
    <dbReference type="NCBI Taxonomy" id="698492"/>
    <lineage>
        <taxon>Eukaryota</taxon>
        <taxon>Fungi</taxon>
        <taxon>Dikarya</taxon>
        <taxon>Ascomycota</taxon>
        <taxon>Taphrinomycotina</taxon>
        <taxon>Taphrinomycotina incertae sedis</taxon>
        <taxon>Saitoella</taxon>
    </lineage>
</organism>
<evidence type="ECO:0008006" key="5">
    <source>
        <dbReference type="Google" id="ProtNLM"/>
    </source>
</evidence>
<dbReference type="GO" id="GO:0006574">
    <property type="term" value="P:L-valine catabolic process"/>
    <property type="evidence" value="ECO:0007669"/>
    <property type="project" value="TreeGrafter"/>
</dbReference>